<accession>A0A917I8S4</accession>
<keyword evidence="2" id="KW-1185">Reference proteome</keyword>
<dbReference type="AlphaFoldDB" id="A0A917I8S4"/>
<comment type="caution">
    <text evidence="1">The sequence shown here is derived from an EMBL/GenBank/DDBJ whole genome shotgun (WGS) entry which is preliminary data.</text>
</comment>
<protein>
    <submittedName>
        <fullName evidence="1">Uncharacterized protein</fullName>
    </submittedName>
</protein>
<evidence type="ECO:0000313" key="1">
    <source>
        <dbReference type="EMBL" id="GGH25215.1"/>
    </source>
</evidence>
<dbReference type="EMBL" id="BMES01000002">
    <property type="protein sequence ID" value="GGH25215.1"/>
    <property type="molecule type" value="Genomic_DNA"/>
</dbReference>
<reference evidence="1" key="2">
    <citation type="submission" date="2020-09" db="EMBL/GenBank/DDBJ databases">
        <authorList>
            <person name="Sun Q."/>
            <person name="Zhou Y."/>
        </authorList>
    </citation>
    <scope>NUCLEOTIDE SEQUENCE</scope>
    <source>
        <strain evidence="1">CGMCC 1.12214</strain>
    </source>
</reference>
<dbReference type="RefSeq" id="WP_188518734.1">
    <property type="nucleotide sequence ID" value="NZ_BMES01000002.1"/>
</dbReference>
<evidence type="ECO:0000313" key="2">
    <source>
        <dbReference type="Proteomes" id="UP000603912"/>
    </source>
</evidence>
<reference evidence="1" key="1">
    <citation type="journal article" date="2014" name="Int. J. Syst. Evol. Microbiol.">
        <title>Complete genome sequence of Corynebacterium casei LMG S-19264T (=DSM 44701T), isolated from a smear-ripened cheese.</title>
        <authorList>
            <consortium name="US DOE Joint Genome Institute (JGI-PGF)"/>
            <person name="Walter F."/>
            <person name="Albersmeier A."/>
            <person name="Kalinowski J."/>
            <person name="Ruckert C."/>
        </authorList>
    </citation>
    <scope>NUCLEOTIDE SEQUENCE</scope>
    <source>
        <strain evidence="1">CGMCC 1.12214</strain>
    </source>
</reference>
<dbReference type="Proteomes" id="UP000603912">
    <property type="component" value="Unassembled WGS sequence"/>
</dbReference>
<sequence length="84" mass="8746">MFAKDNKRLPVTLTLADGRTLVGAITAGLSASIASALNREGLFLEFIAENGELLFIGKNSIMMVREGAIGRSLDVPAIAMAPGA</sequence>
<proteinExistence type="predicted"/>
<gene>
    <name evidence="1" type="ORF">GCM10007036_32190</name>
</gene>
<organism evidence="1 2">
    <name type="scientific">Alsobacter metallidurans</name>
    <dbReference type="NCBI Taxonomy" id="340221"/>
    <lineage>
        <taxon>Bacteria</taxon>
        <taxon>Pseudomonadati</taxon>
        <taxon>Pseudomonadota</taxon>
        <taxon>Alphaproteobacteria</taxon>
        <taxon>Hyphomicrobiales</taxon>
        <taxon>Alsobacteraceae</taxon>
        <taxon>Alsobacter</taxon>
    </lineage>
</organism>
<name>A0A917I8S4_9HYPH</name>